<dbReference type="GO" id="GO:0043565">
    <property type="term" value="F:sequence-specific DNA binding"/>
    <property type="evidence" value="ECO:0007669"/>
    <property type="project" value="InterPro"/>
</dbReference>
<dbReference type="Gene3D" id="1.10.10.60">
    <property type="entry name" value="Homeodomain-like"/>
    <property type="match status" value="1"/>
</dbReference>
<evidence type="ECO:0000256" key="4">
    <source>
        <dbReference type="ARBA" id="ARBA00023125"/>
    </source>
</evidence>
<dbReference type="Gene3D" id="3.40.50.300">
    <property type="entry name" value="P-loop containing nucleotide triphosphate hydrolases"/>
    <property type="match status" value="1"/>
</dbReference>
<dbReference type="EMBL" id="LT629748">
    <property type="protein sequence ID" value="SDS77624.1"/>
    <property type="molecule type" value="Genomic_DNA"/>
</dbReference>
<dbReference type="InterPro" id="IPR003018">
    <property type="entry name" value="GAF"/>
</dbReference>
<organism evidence="7 8">
    <name type="scientific">Halopseudomonas litoralis</name>
    <dbReference type="NCBI Taxonomy" id="797277"/>
    <lineage>
        <taxon>Bacteria</taxon>
        <taxon>Pseudomonadati</taxon>
        <taxon>Pseudomonadota</taxon>
        <taxon>Gammaproteobacteria</taxon>
        <taxon>Pseudomonadales</taxon>
        <taxon>Pseudomonadaceae</taxon>
        <taxon>Halopseudomonas</taxon>
    </lineage>
</organism>
<gene>
    <name evidence="7" type="ORF">SAMN05216198_2750</name>
</gene>
<proteinExistence type="predicted"/>
<evidence type="ECO:0000256" key="3">
    <source>
        <dbReference type="ARBA" id="ARBA00023015"/>
    </source>
</evidence>
<evidence type="ECO:0000256" key="1">
    <source>
        <dbReference type="ARBA" id="ARBA00022741"/>
    </source>
</evidence>
<accession>A0A1H1UYL6</accession>
<dbReference type="PROSITE" id="PS00675">
    <property type="entry name" value="SIGMA54_INTERACT_1"/>
    <property type="match status" value="1"/>
</dbReference>
<keyword evidence="8" id="KW-1185">Reference proteome</keyword>
<sequence length="549" mass="60364">MVIFTTLFLVMKTQLLSKRRSMTATAMLATLLPLLDDLSRDLPQTEHYRRLLLALRGCLPCDALALLRLEGEQLVPVAVLGLSPDTLGRRFKVAEHPRLAALLASSGATRFAANCGLPDPYDGLVESTPGRLQVHDCLGCALYIDNRPWGLLTLDSLDPARFGHIDLPSLEAFTRLAAATVKACERMSSLTRQAEDERRLAETWRQAAHCVPSQELIGNSEAHQHLVKEIELVAGSHLAVLISGETGVGKELVAQAIHRQSARWNNPLISLNCAALPEALVESELFGHVRGAFSGATGARGGKFELADGGTLFLDEIGELPLSVQAKLLRVLQNGQLQRLGSDREQRVDVRIIAATNRDLAEEVRAGRFRADLYHRLSAYPLRVPALRERGRDVLLLAGYFLEQGRARLQLHSLGLTPDAREVLLAYDWPGNVRELEHLIGRAMLRTRTRGTPTMPLQLSAADLGLTTVLSPIGIAAQIPERDHSHDGLREAVDAYQRQLIETLLQRNNGNLSATARTLQIDRGNLHRLTRRLGLAVQSKPNYLPDIPG</sequence>
<dbReference type="NCBIfam" id="NF003451">
    <property type="entry name" value="PRK05022.1"/>
    <property type="match status" value="1"/>
</dbReference>
<evidence type="ECO:0000259" key="6">
    <source>
        <dbReference type="PROSITE" id="PS50045"/>
    </source>
</evidence>
<dbReference type="SUPFAM" id="SSF55781">
    <property type="entry name" value="GAF domain-like"/>
    <property type="match status" value="1"/>
</dbReference>
<dbReference type="InterPro" id="IPR027417">
    <property type="entry name" value="P-loop_NTPase"/>
</dbReference>
<evidence type="ECO:0000313" key="7">
    <source>
        <dbReference type="EMBL" id="SDS77624.1"/>
    </source>
</evidence>
<protein>
    <submittedName>
        <fullName evidence="7">Anaerobic nitric oxide reductase transcription regulator</fullName>
    </submittedName>
</protein>
<dbReference type="Pfam" id="PF00158">
    <property type="entry name" value="Sigma54_activat"/>
    <property type="match status" value="1"/>
</dbReference>
<dbReference type="InterPro" id="IPR025662">
    <property type="entry name" value="Sigma_54_int_dom_ATP-bd_1"/>
</dbReference>
<dbReference type="PROSITE" id="PS00676">
    <property type="entry name" value="SIGMA54_INTERACT_2"/>
    <property type="match status" value="1"/>
</dbReference>
<dbReference type="InterPro" id="IPR002197">
    <property type="entry name" value="HTH_Fis"/>
</dbReference>
<dbReference type="STRING" id="797277.SAMN05216198_2750"/>
<evidence type="ECO:0000256" key="2">
    <source>
        <dbReference type="ARBA" id="ARBA00022840"/>
    </source>
</evidence>
<dbReference type="Gene3D" id="3.30.450.40">
    <property type="match status" value="1"/>
</dbReference>
<dbReference type="InterPro" id="IPR009057">
    <property type="entry name" value="Homeodomain-like_sf"/>
</dbReference>
<dbReference type="PANTHER" id="PTHR32071">
    <property type="entry name" value="TRANSCRIPTIONAL REGULATORY PROTEIN"/>
    <property type="match status" value="1"/>
</dbReference>
<evidence type="ECO:0000256" key="5">
    <source>
        <dbReference type="ARBA" id="ARBA00023163"/>
    </source>
</evidence>
<dbReference type="InterPro" id="IPR002078">
    <property type="entry name" value="Sigma_54_int"/>
</dbReference>
<dbReference type="PANTHER" id="PTHR32071:SF35">
    <property type="entry name" value="ANAEROBIC NITRIC OXIDE REDUCTASE TRANSCRIPTION REGULATOR NORR"/>
    <property type="match status" value="1"/>
</dbReference>
<dbReference type="SUPFAM" id="SSF52540">
    <property type="entry name" value="P-loop containing nucleoside triphosphate hydrolases"/>
    <property type="match status" value="1"/>
</dbReference>
<keyword evidence="3" id="KW-0805">Transcription regulation</keyword>
<dbReference type="GO" id="GO:0005524">
    <property type="term" value="F:ATP binding"/>
    <property type="evidence" value="ECO:0007669"/>
    <property type="project" value="UniProtKB-KW"/>
</dbReference>
<keyword evidence="4" id="KW-0238">DNA-binding</keyword>
<dbReference type="FunFam" id="3.40.50.300:FF:000006">
    <property type="entry name" value="DNA-binding transcriptional regulator NtrC"/>
    <property type="match status" value="1"/>
</dbReference>
<name>A0A1H1UYL6_9GAMM</name>
<dbReference type="PROSITE" id="PS00688">
    <property type="entry name" value="SIGMA54_INTERACT_3"/>
    <property type="match status" value="1"/>
</dbReference>
<dbReference type="SMART" id="SM00382">
    <property type="entry name" value="AAA"/>
    <property type="match status" value="1"/>
</dbReference>
<dbReference type="Pfam" id="PF02954">
    <property type="entry name" value="HTH_8"/>
    <property type="match status" value="1"/>
</dbReference>
<dbReference type="GO" id="GO:0006355">
    <property type="term" value="P:regulation of DNA-templated transcription"/>
    <property type="evidence" value="ECO:0007669"/>
    <property type="project" value="InterPro"/>
</dbReference>
<dbReference type="InterPro" id="IPR003593">
    <property type="entry name" value="AAA+_ATPase"/>
</dbReference>
<dbReference type="SUPFAM" id="SSF46689">
    <property type="entry name" value="Homeodomain-like"/>
    <property type="match status" value="1"/>
</dbReference>
<dbReference type="InterPro" id="IPR029016">
    <property type="entry name" value="GAF-like_dom_sf"/>
</dbReference>
<dbReference type="AlphaFoldDB" id="A0A1H1UYL6"/>
<feature type="domain" description="Sigma-54 factor interaction" evidence="6">
    <location>
        <begin position="216"/>
        <end position="445"/>
    </location>
</feature>
<dbReference type="CDD" id="cd00009">
    <property type="entry name" value="AAA"/>
    <property type="match status" value="1"/>
</dbReference>
<keyword evidence="5" id="KW-0804">Transcription</keyword>
<dbReference type="Pfam" id="PF25601">
    <property type="entry name" value="AAA_lid_14"/>
    <property type="match status" value="1"/>
</dbReference>
<dbReference type="Proteomes" id="UP000243426">
    <property type="component" value="Chromosome I"/>
</dbReference>
<dbReference type="InterPro" id="IPR025943">
    <property type="entry name" value="Sigma_54_int_dom_ATP-bd_2"/>
</dbReference>
<dbReference type="Gene3D" id="1.10.8.60">
    <property type="match status" value="1"/>
</dbReference>
<reference evidence="8" key="1">
    <citation type="submission" date="2016-10" db="EMBL/GenBank/DDBJ databases">
        <authorList>
            <person name="Varghese N."/>
            <person name="Submissions S."/>
        </authorList>
    </citation>
    <scope>NUCLEOTIDE SEQUENCE [LARGE SCALE GENOMIC DNA]</scope>
    <source>
        <strain evidence="8">2SM5</strain>
    </source>
</reference>
<dbReference type="PROSITE" id="PS50045">
    <property type="entry name" value="SIGMA54_INTERACT_4"/>
    <property type="match status" value="1"/>
</dbReference>
<dbReference type="InterPro" id="IPR025944">
    <property type="entry name" value="Sigma_54_int_dom_CS"/>
</dbReference>
<keyword evidence="2" id="KW-0067">ATP-binding</keyword>
<dbReference type="Pfam" id="PF01590">
    <property type="entry name" value="GAF"/>
    <property type="match status" value="1"/>
</dbReference>
<dbReference type="InterPro" id="IPR058031">
    <property type="entry name" value="AAA_lid_NorR"/>
</dbReference>
<keyword evidence="1" id="KW-0547">Nucleotide-binding</keyword>
<evidence type="ECO:0000313" key="8">
    <source>
        <dbReference type="Proteomes" id="UP000243426"/>
    </source>
</evidence>